<dbReference type="PRINTS" id="PR00109">
    <property type="entry name" value="TYRKINASE"/>
</dbReference>
<organism evidence="3 4">
    <name type="scientific">Auxenochlorella protothecoides</name>
    <name type="common">Green microalga</name>
    <name type="synonym">Chlorella protothecoides</name>
    <dbReference type="NCBI Taxonomy" id="3075"/>
    <lineage>
        <taxon>Eukaryota</taxon>
        <taxon>Viridiplantae</taxon>
        <taxon>Chlorophyta</taxon>
        <taxon>core chlorophytes</taxon>
        <taxon>Trebouxiophyceae</taxon>
        <taxon>Chlorellales</taxon>
        <taxon>Chlorellaceae</taxon>
        <taxon>Auxenochlorella</taxon>
    </lineage>
</organism>
<keyword evidence="4" id="KW-1185">Reference proteome</keyword>
<dbReference type="GO" id="GO:0005524">
    <property type="term" value="F:ATP binding"/>
    <property type="evidence" value="ECO:0007669"/>
    <property type="project" value="InterPro"/>
</dbReference>
<dbReference type="PROSITE" id="PS00108">
    <property type="entry name" value="PROTEIN_KINASE_ST"/>
    <property type="match status" value="1"/>
</dbReference>
<gene>
    <name evidence="3" type="ORF">F751_2624</name>
</gene>
<dbReference type="InterPro" id="IPR051681">
    <property type="entry name" value="Ser/Thr_Kinases-Pseudokinases"/>
</dbReference>
<name>A0A087SJ78_AUXPR</name>
<evidence type="ECO:0000313" key="3">
    <source>
        <dbReference type="EMBL" id="KFM25782.1"/>
    </source>
</evidence>
<evidence type="ECO:0000256" key="1">
    <source>
        <dbReference type="SAM" id="SignalP"/>
    </source>
</evidence>
<dbReference type="PROSITE" id="PS50011">
    <property type="entry name" value="PROTEIN_KINASE_DOM"/>
    <property type="match status" value="1"/>
</dbReference>
<dbReference type="SUPFAM" id="SSF56112">
    <property type="entry name" value="Protein kinase-like (PK-like)"/>
    <property type="match status" value="1"/>
</dbReference>
<dbReference type="SMART" id="SM00220">
    <property type="entry name" value="S_TKc"/>
    <property type="match status" value="1"/>
</dbReference>
<keyword evidence="3" id="KW-0808">Transferase</keyword>
<feature type="signal peptide" evidence="1">
    <location>
        <begin position="1"/>
        <end position="25"/>
    </location>
</feature>
<evidence type="ECO:0000313" key="4">
    <source>
        <dbReference type="Proteomes" id="UP000028924"/>
    </source>
</evidence>
<dbReference type="PANTHER" id="PTHR44329">
    <property type="entry name" value="SERINE/THREONINE-PROTEIN KINASE TNNI3K-RELATED"/>
    <property type="match status" value="1"/>
</dbReference>
<proteinExistence type="predicted"/>
<dbReference type="InterPro" id="IPR008271">
    <property type="entry name" value="Ser/Thr_kinase_AS"/>
</dbReference>
<dbReference type="EMBL" id="KL662122">
    <property type="protein sequence ID" value="KFM25782.1"/>
    <property type="molecule type" value="Genomic_DNA"/>
</dbReference>
<dbReference type="Gene3D" id="1.10.510.10">
    <property type="entry name" value="Transferase(Phosphotransferase) domain 1"/>
    <property type="match status" value="1"/>
</dbReference>
<dbReference type="OrthoDB" id="4062651at2759"/>
<dbReference type="RefSeq" id="XP_011398678.1">
    <property type="nucleotide sequence ID" value="XM_011400376.1"/>
</dbReference>
<evidence type="ECO:0000259" key="2">
    <source>
        <dbReference type="PROSITE" id="PS50011"/>
    </source>
</evidence>
<dbReference type="GO" id="GO:0004674">
    <property type="term" value="F:protein serine/threonine kinase activity"/>
    <property type="evidence" value="ECO:0007669"/>
    <property type="project" value="TreeGrafter"/>
</dbReference>
<dbReference type="Proteomes" id="UP000028924">
    <property type="component" value="Unassembled WGS sequence"/>
</dbReference>
<keyword evidence="1" id="KW-0732">Signal</keyword>
<feature type="chain" id="PRO_5001828879" evidence="1">
    <location>
        <begin position="26"/>
        <end position="498"/>
    </location>
</feature>
<dbReference type="STRING" id="3075.A0A087SJ78"/>
<dbReference type="PANTHER" id="PTHR44329:SF289">
    <property type="entry name" value="SERINE_THREONINE-PROTEIN KINASE VIK"/>
    <property type="match status" value="1"/>
</dbReference>
<dbReference type="InterPro" id="IPR001245">
    <property type="entry name" value="Ser-Thr/Tyr_kinase_cat_dom"/>
</dbReference>
<dbReference type="InterPro" id="IPR000719">
    <property type="entry name" value="Prot_kinase_dom"/>
</dbReference>
<dbReference type="eggNOG" id="KOG0192">
    <property type="taxonomic scope" value="Eukaryota"/>
</dbReference>
<accession>A0A087SJ78</accession>
<dbReference type="AlphaFoldDB" id="A0A087SJ78"/>
<reference evidence="3 4" key="1">
    <citation type="journal article" date="2014" name="BMC Genomics">
        <title>Oil accumulation mechanisms of the oleaginous microalga Chlorella protothecoides revealed through its genome, transcriptomes, and proteomes.</title>
        <authorList>
            <person name="Gao C."/>
            <person name="Wang Y."/>
            <person name="Shen Y."/>
            <person name="Yan D."/>
            <person name="He X."/>
            <person name="Dai J."/>
            <person name="Wu Q."/>
        </authorList>
    </citation>
    <scope>NUCLEOTIDE SEQUENCE [LARGE SCALE GENOMIC DNA]</scope>
    <source>
        <strain evidence="3 4">0710</strain>
    </source>
</reference>
<keyword evidence="3" id="KW-0418">Kinase</keyword>
<dbReference type="Pfam" id="PF07714">
    <property type="entry name" value="PK_Tyr_Ser-Thr"/>
    <property type="match status" value="1"/>
</dbReference>
<protein>
    <submittedName>
        <fullName evidence="3">Serine/threonine-protein kinase HT1</fullName>
    </submittedName>
</protein>
<feature type="domain" description="Protein kinase" evidence="2">
    <location>
        <begin position="186"/>
        <end position="495"/>
    </location>
</feature>
<dbReference type="KEGG" id="apro:F751_2624"/>
<dbReference type="GeneID" id="23614015"/>
<dbReference type="InterPro" id="IPR011009">
    <property type="entry name" value="Kinase-like_dom_sf"/>
</dbReference>
<sequence>MQARWGPSGAALLVLGLVPLLVAGAASPRVYVETAEELWLAGNDTSVTEIVIIRNLTLTNETWPAGQVIEVSQRSVTLTSEGEVTFNSTSRTLTVDPDVSTLDFGGLWPVFLVVQGGTLVLSNIHIANLASRYLPAVVGAAMVRPLQSNVFPTLYFMAGSLMVYDSTVIDTWRSDCSYAARQADVLRYTQLYGPSNVGLFDGSSIFMLGGTRVTIQMGTSALRPIAGEYTYIQMDGSFQTCVLDPYQLSPAAVPPPPGTAPATSSLSCGGLETCAASDAGASHTASHPSPASSIGYETWMVLELCDRGSLETVIRKRRFVSAATGRVMLKPVLYSLRDMARGMAYLHAHNIVHGDLKAANVLLKSAEGSSNGYVAKIADFGLSQMMDPGQTRTLMRTMGSVGYMPPEAMKHGHLTKATDIYSAGILAWELITSTIAFAGMTAAQVFFCVLTEGYQPPIPDTCPPALASLIRDCLQREPSARPSFDSIVVRVEAMLADL</sequence>